<dbReference type="Proteomes" id="UP000789920">
    <property type="component" value="Unassembled WGS sequence"/>
</dbReference>
<evidence type="ECO:0000313" key="2">
    <source>
        <dbReference type="Proteomes" id="UP000789920"/>
    </source>
</evidence>
<reference evidence="1" key="1">
    <citation type="submission" date="2021-06" db="EMBL/GenBank/DDBJ databases">
        <authorList>
            <person name="Kallberg Y."/>
            <person name="Tangrot J."/>
            <person name="Rosling A."/>
        </authorList>
    </citation>
    <scope>NUCLEOTIDE SEQUENCE</scope>
    <source>
        <strain evidence="1">MA461A</strain>
    </source>
</reference>
<feature type="non-terminal residue" evidence="1">
    <location>
        <position position="1"/>
    </location>
</feature>
<protein>
    <submittedName>
        <fullName evidence="1">8885_t:CDS:1</fullName>
    </submittedName>
</protein>
<accession>A0ACA9KKG6</accession>
<name>A0ACA9KKG6_9GLOM</name>
<organism evidence="1 2">
    <name type="scientific">Racocetra persica</name>
    <dbReference type="NCBI Taxonomy" id="160502"/>
    <lineage>
        <taxon>Eukaryota</taxon>
        <taxon>Fungi</taxon>
        <taxon>Fungi incertae sedis</taxon>
        <taxon>Mucoromycota</taxon>
        <taxon>Glomeromycotina</taxon>
        <taxon>Glomeromycetes</taxon>
        <taxon>Diversisporales</taxon>
        <taxon>Gigasporaceae</taxon>
        <taxon>Racocetra</taxon>
    </lineage>
</organism>
<keyword evidence="2" id="KW-1185">Reference proteome</keyword>
<gene>
    <name evidence="1" type="ORF">RPERSI_LOCUS848</name>
</gene>
<comment type="caution">
    <text evidence="1">The sequence shown here is derived from an EMBL/GenBank/DDBJ whole genome shotgun (WGS) entry which is preliminary data.</text>
</comment>
<proteinExistence type="predicted"/>
<sequence length="103" mass="11623">ISMVDNFAEAMRNVPKQELMAEIIHRLFLIAFTTNSKIYLGCSTKSCSSKAPFCHNNLCRKNEDYVCKAKLYCPGYRYCGPEGYCKTCPLQDGCLPNNDPLVL</sequence>
<dbReference type="EMBL" id="CAJVQC010000688">
    <property type="protein sequence ID" value="CAG8477741.1"/>
    <property type="molecule type" value="Genomic_DNA"/>
</dbReference>
<evidence type="ECO:0000313" key="1">
    <source>
        <dbReference type="EMBL" id="CAG8477741.1"/>
    </source>
</evidence>